<evidence type="ECO:0000256" key="1">
    <source>
        <dbReference type="ARBA" id="ARBA00010491"/>
    </source>
</evidence>
<keyword evidence="2 7" id="KW-0031">Aminopeptidase</keyword>
<keyword evidence="6 7" id="KW-0720">Serine protease</keyword>
<organism evidence="8 9">
    <name type="scientific">Taibaiella chishuiensis</name>
    <dbReference type="NCBI Taxonomy" id="1434707"/>
    <lineage>
        <taxon>Bacteria</taxon>
        <taxon>Pseudomonadati</taxon>
        <taxon>Bacteroidota</taxon>
        <taxon>Chitinophagia</taxon>
        <taxon>Chitinophagales</taxon>
        <taxon>Chitinophagaceae</taxon>
        <taxon>Taibaiella</taxon>
    </lineage>
</organism>
<proteinExistence type="inferred from homology"/>
<dbReference type="PANTHER" id="PTHR38469:SF1">
    <property type="entry name" value="PERIPLASMIC PEPTIDASE SUBFAMILY S1B"/>
    <property type="match status" value="1"/>
</dbReference>
<dbReference type="GO" id="GO:0043171">
    <property type="term" value="P:peptide catabolic process"/>
    <property type="evidence" value="ECO:0007669"/>
    <property type="project" value="UniProtKB-UniRule"/>
</dbReference>
<dbReference type="PANTHER" id="PTHR38469">
    <property type="entry name" value="PERIPLASMIC PEPTIDASE SUBFAMILY S1B"/>
    <property type="match status" value="1"/>
</dbReference>
<dbReference type="InterPro" id="IPR043504">
    <property type="entry name" value="Peptidase_S1_PA_chymotrypsin"/>
</dbReference>
<reference evidence="8 9" key="1">
    <citation type="submission" date="2018-03" db="EMBL/GenBank/DDBJ databases">
        <title>Genomic Encyclopedia of Type Strains, Phase III (KMG-III): the genomes of soil and plant-associated and newly described type strains.</title>
        <authorList>
            <person name="Whitman W."/>
        </authorList>
    </citation>
    <scope>NUCLEOTIDE SEQUENCE [LARGE SCALE GENOMIC DNA]</scope>
    <source>
        <strain evidence="8 9">CGMCC 1.12700</strain>
    </source>
</reference>
<keyword evidence="4 7" id="KW-0732">Signal</keyword>
<dbReference type="Gene3D" id="2.40.10.10">
    <property type="entry name" value="Trypsin-like serine proteases"/>
    <property type="match status" value="1"/>
</dbReference>
<evidence type="ECO:0000256" key="4">
    <source>
        <dbReference type="ARBA" id="ARBA00022729"/>
    </source>
</evidence>
<dbReference type="OrthoDB" id="9805367at2"/>
<dbReference type="SUPFAM" id="SSF50494">
    <property type="entry name" value="Trypsin-like serine proteases"/>
    <property type="match status" value="1"/>
</dbReference>
<dbReference type="Proteomes" id="UP000240572">
    <property type="component" value="Unassembled WGS sequence"/>
</dbReference>
<evidence type="ECO:0000256" key="3">
    <source>
        <dbReference type="ARBA" id="ARBA00022670"/>
    </source>
</evidence>
<keyword evidence="3 7" id="KW-0645">Protease</keyword>
<dbReference type="GO" id="GO:0008239">
    <property type="term" value="F:dipeptidyl-peptidase activity"/>
    <property type="evidence" value="ECO:0007669"/>
    <property type="project" value="UniProtKB-UniRule"/>
</dbReference>
<comment type="similarity">
    <text evidence="1 7">Belongs to the peptidase S46 family.</text>
</comment>
<evidence type="ECO:0000256" key="5">
    <source>
        <dbReference type="ARBA" id="ARBA00022801"/>
    </source>
</evidence>
<keyword evidence="5 7" id="KW-0378">Hydrolase</keyword>
<evidence type="ECO:0000256" key="7">
    <source>
        <dbReference type="RuleBase" id="RU366067"/>
    </source>
</evidence>
<sequence length="719" mass="81021">MPKRTYRKVILMTTLAGCTALSGFAREGMWQPSKLKRQESDMQKLGLKIPVEDLYNDQGTGLNNAVVLFGQGCTGEMVSAKGLLFTNHHCAYSHAQALSTPQKNYLVDGFWARNQQEELPCPGLKVTFVRRTEDVTEHVLEHITDSMPEALRNKKISERIASLQTAYKKLQGLDAEIKPYYNGNQYWVTLSETFSDVRLVGFPPNGIGKFGADTDNWMWPRNTGDFAVFRIYASANNKPADYSTANVPYKPQKFFPINTAGYSEGDFSMVYGFPYQTQEYLSSYQVNQVQYISDPIRIEARDKRLNAWDKEMRARPDVFLKYAAKQSQLSNGFKKWKGEVLGLETNDVIAKKQSYEKSFQEAAGMSADSSDKLLLTRIQATVLGSDNALIASEYTRETVLGVEAIAQAAQLNKVLALYRSGPVTAAVQDSLSKIRTALETFYKDYDAATDQKVFDVLMPLYMQQGEQVVAPQMKSLMTNSGNNYASWSKNIYNHAYTASPELVFQLLDRASRADTTAIKADPAFQVYHAVTAFQNEKITPVLKKYTERIAPLNRLYMKRQMEYLNSGKAFYPDANQTLRLTYGKVQGIKLENSDRFQTTLDDLIPRHNPAVEEFNIPQGLRNLYQARNYGRWAVNGTVPVNFTGSNHTSGGNSGSPVLNAKGQLIGINFDRIWQGTMSDIYYDPSLCRNVAVDIRYVLFIIEKFGNAGWLLNEMKLTAK</sequence>
<dbReference type="InterPro" id="IPR019500">
    <property type="entry name" value="Pep_S46"/>
</dbReference>
<evidence type="ECO:0000256" key="6">
    <source>
        <dbReference type="ARBA" id="ARBA00022825"/>
    </source>
</evidence>
<protein>
    <recommendedName>
        <fullName evidence="7">Dipeptidyl-peptidase</fullName>
        <ecNumber evidence="7">3.4.14.-</ecNumber>
    </recommendedName>
</protein>
<keyword evidence="9" id="KW-1185">Reference proteome</keyword>
<dbReference type="EC" id="3.4.14.-" evidence="7"/>
<dbReference type="GO" id="GO:0070009">
    <property type="term" value="F:serine-type aminopeptidase activity"/>
    <property type="evidence" value="ECO:0007669"/>
    <property type="project" value="UniProtKB-UniRule"/>
</dbReference>
<gene>
    <name evidence="8" type="ORF">B0I18_1011456</name>
</gene>
<comment type="function">
    <text evidence="7">Catalyzes the removal of dipeptides from the N-terminus of oligopeptides.</text>
</comment>
<feature type="chain" id="PRO_5023126284" description="Dipeptidyl-peptidase" evidence="7">
    <location>
        <begin position="26"/>
        <end position="719"/>
    </location>
</feature>
<dbReference type="AlphaFoldDB" id="A0A2P8DDI4"/>
<accession>A0A2P8DDI4</accession>
<evidence type="ECO:0000313" key="8">
    <source>
        <dbReference type="EMBL" id="PSK95290.1"/>
    </source>
</evidence>
<comment type="caution">
    <text evidence="8">The sequence shown here is derived from an EMBL/GenBank/DDBJ whole genome shotgun (WGS) entry which is preliminary data.</text>
</comment>
<name>A0A2P8DDI4_9BACT</name>
<dbReference type="InterPro" id="IPR009003">
    <property type="entry name" value="Peptidase_S1_PA"/>
</dbReference>
<dbReference type="EMBL" id="PYGD01000001">
    <property type="protein sequence ID" value="PSK95290.1"/>
    <property type="molecule type" value="Genomic_DNA"/>
</dbReference>
<evidence type="ECO:0000256" key="2">
    <source>
        <dbReference type="ARBA" id="ARBA00022438"/>
    </source>
</evidence>
<dbReference type="Pfam" id="PF10459">
    <property type="entry name" value="Peptidase_S46"/>
    <property type="match status" value="1"/>
</dbReference>
<dbReference type="GO" id="GO:0006508">
    <property type="term" value="P:proteolysis"/>
    <property type="evidence" value="ECO:0007669"/>
    <property type="project" value="UniProtKB-KW"/>
</dbReference>
<feature type="signal peptide" evidence="7">
    <location>
        <begin position="1"/>
        <end position="25"/>
    </location>
</feature>
<evidence type="ECO:0000313" key="9">
    <source>
        <dbReference type="Proteomes" id="UP000240572"/>
    </source>
</evidence>